<feature type="region of interest" description="Disordered" evidence="11">
    <location>
        <begin position="327"/>
        <end position="361"/>
    </location>
</feature>
<evidence type="ECO:0000256" key="1">
    <source>
        <dbReference type="ARBA" id="ARBA00001973"/>
    </source>
</evidence>
<feature type="compositionally biased region" description="Polar residues" evidence="11">
    <location>
        <begin position="350"/>
        <end position="361"/>
    </location>
</feature>
<dbReference type="EMBL" id="MU853567">
    <property type="protein sequence ID" value="KAK4145629.1"/>
    <property type="molecule type" value="Genomic_DNA"/>
</dbReference>
<keyword evidence="7" id="KW-0503">Monooxygenase</keyword>
<dbReference type="Proteomes" id="UP001302676">
    <property type="component" value="Unassembled WGS sequence"/>
</dbReference>
<dbReference type="PROSITE" id="PS00498">
    <property type="entry name" value="TYROSINASE_2"/>
    <property type="match status" value="1"/>
</dbReference>
<dbReference type="RefSeq" id="XP_062639000.1">
    <property type="nucleotide sequence ID" value="XM_062779997.1"/>
</dbReference>
<reference evidence="14" key="2">
    <citation type="submission" date="2023-05" db="EMBL/GenBank/DDBJ databases">
        <authorList>
            <consortium name="Lawrence Berkeley National Laboratory"/>
            <person name="Steindorff A."/>
            <person name="Hensen N."/>
            <person name="Bonometti L."/>
            <person name="Westerberg I."/>
            <person name="Brannstrom I.O."/>
            <person name="Guillou S."/>
            <person name="Cros-Aarteil S."/>
            <person name="Calhoun S."/>
            <person name="Haridas S."/>
            <person name="Kuo A."/>
            <person name="Mondo S."/>
            <person name="Pangilinan J."/>
            <person name="Riley R."/>
            <person name="Labutti K."/>
            <person name="Andreopoulos B."/>
            <person name="Lipzen A."/>
            <person name="Chen C."/>
            <person name="Yanf M."/>
            <person name="Daum C."/>
            <person name="Ng V."/>
            <person name="Clum A."/>
            <person name="Ohm R."/>
            <person name="Martin F."/>
            <person name="Silar P."/>
            <person name="Natvig D."/>
            <person name="Lalanne C."/>
            <person name="Gautier V."/>
            <person name="Ament-Velasquez S.L."/>
            <person name="Kruys A."/>
            <person name="Hutchinson M.I."/>
            <person name="Powell A.J."/>
            <person name="Barry K."/>
            <person name="Miller A.N."/>
            <person name="Grigoriev I.V."/>
            <person name="Debuchy R."/>
            <person name="Gladieux P."/>
            <person name="Thoren M.H."/>
            <person name="Johannesson H."/>
        </authorList>
    </citation>
    <scope>NUCLEOTIDE SEQUENCE</scope>
    <source>
        <strain evidence="14">CBS 141.50</strain>
    </source>
</reference>
<dbReference type="PROSITE" id="PS00497">
    <property type="entry name" value="TYROSINASE_1"/>
    <property type="match status" value="1"/>
</dbReference>
<feature type="region of interest" description="Disordered" evidence="11">
    <location>
        <begin position="569"/>
        <end position="616"/>
    </location>
</feature>
<feature type="domain" description="Tyrosinase copper-binding" evidence="13">
    <location>
        <begin position="400"/>
        <end position="411"/>
    </location>
</feature>
<dbReference type="EC" id="1.14.18.1" evidence="3"/>
<dbReference type="Gene3D" id="2.60.310.20">
    <property type="match status" value="1"/>
</dbReference>
<keyword evidence="4" id="KW-0479">Metal-binding</keyword>
<name>A0AAN6ZPW2_9PEZI</name>
<sequence>MSSQASRRAVTVRKSPLRLEVDSWYPPDPRKFTPDQVEVYLIQNSLFLWALQILQEKHPCGELSYFQIAGIHGFPYQPWDEPNCAPEVGNQGYCTHDSLLFLPWHRPYMALFEQVLYNITVTDILKEVPEIAHDEWKQAADTWRLPYWDWAVKKLRVWTSPNPSLPGRFVSAEKIYDLPIIAQNPTIKVKNYANPKGRDVVINNPMYQFRMPDNNPMGSFGIKDIRVKVGGDDKDCQKPKVSEWVTLPFSQSRATSRWAATPPKGEAVGKPWEDGTVDNESVAPALKAHEWYDGDFEKIPLAEMVYRLYDPEYVKTFAQFATTKQPSHWSVQPRGRTEEAEEAPGPFAQLSPTAQPVGQTDGNASTLLNLEFIHNNIHVWVGGFGDYTGHMAKVPVAGFDPIFFMHHCNIDRLFAIWQALDQDNTTGETRTTSWFPAHYEERGNWHLPPGTVPTANTDLAPFHKNAEGEFWNSVGIEKWTSLGYSYPELQPWRPEFRAGGKLNDDKYKDSIKEQLKTLYQPKGPPAAVAWGNQDLGWDIIVNVTYDRFAFQGHPYTIYFFLGEKDKSEKDKKEEDKKEEDKKEEDKKEEDTAKKDTAEKDKKEEDTVDRTSPHRRRRHRQLVGYVYTFSNPVFSENEGCGDCLTKSKEGTRCRAQLPLNGALLARAKGHQERSAEASEAGSTGPSQGQEYLGDGIYVLPSLDKDAVLAYLEKYLHWSVELSGGTPVDIPEENPFFEVVVHHRPATLQNQDPDIHYKPQFAITHGKLGGAKQPSGS</sequence>
<dbReference type="GeneID" id="87816610"/>
<evidence type="ECO:0000256" key="5">
    <source>
        <dbReference type="ARBA" id="ARBA00023002"/>
    </source>
</evidence>
<evidence type="ECO:0000256" key="6">
    <source>
        <dbReference type="ARBA" id="ARBA00023008"/>
    </source>
</evidence>
<feature type="region of interest" description="Disordered" evidence="11">
    <location>
        <begin position="667"/>
        <end position="687"/>
    </location>
</feature>
<dbReference type="GO" id="GO:0046872">
    <property type="term" value="F:metal ion binding"/>
    <property type="evidence" value="ECO:0007669"/>
    <property type="project" value="UniProtKB-KW"/>
</dbReference>
<evidence type="ECO:0000256" key="2">
    <source>
        <dbReference type="ARBA" id="ARBA00009928"/>
    </source>
</evidence>
<keyword evidence="8" id="KW-0470">Melanin biosynthesis</keyword>
<dbReference type="InterPro" id="IPR050316">
    <property type="entry name" value="Tyrosinase/Hemocyanin"/>
</dbReference>
<dbReference type="InterPro" id="IPR041640">
    <property type="entry name" value="Tyrosinase_C"/>
</dbReference>
<evidence type="ECO:0000313" key="15">
    <source>
        <dbReference type="Proteomes" id="UP001302676"/>
    </source>
</evidence>
<keyword evidence="5" id="KW-0560">Oxidoreductase</keyword>
<protein>
    <recommendedName>
        <fullName evidence="3">tyrosinase</fullName>
        <ecNumber evidence="3">1.14.18.1</ecNumber>
    </recommendedName>
</protein>
<feature type="region of interest" description="Disordered" evidence="11">
    <location>
        <begin position="256"/>
        <end position="276"/>
    </location>
</feature>
<feature type="compositionally biased region" description="Basic and acidic residues" evidence="11">
    <location>
        <begin position="569"/>
        <end position="611"/>
    </location>
</feature>
<organism evidence="14 15">
    <name type="scientific">Dichotomopilus funicola</name>
    <dbReference type="NCBI Taxonomy" id="1934379"/>
    <lineage>
        <taxon>Eukaryota</taxon>
        <taxon>Fungi</taxon>
        <taxon>Dikarya</taxon>
        <taxon>Ascomycota</taxon>
        <taxon>Pezizomycotina</taxon>
        <taxon>Sordariomycetes</taxon>
        <taxon>Sordariomycetidae</taxon>
        <taxon>Sordariales</taxon>
        <taxon>Chaetomiaceae</taxon>
        <taxon>Dichotomopilus</taxon>
    </lineage>
</organism>
<comment type="similarity">
    <text evidence="2">Belongs to the tyrosinase family.</text>
</comment>
<comment type="catalytic activity">
    <reaction evidence="10">
        <text>L-tyrosine + O2 = L-dopaquinone + H2O</text>
        <dbReference type="Rhea" id="RHEA:18117"/>
        <dbReference type="ChEBI" id="CHEBI:15377"/>
        <dbReference type="ChEBI" id="CHEBI:15379"/>
        <dbReference type="ChEBI" id="CHEBI:57924"/>
        <dbReference type="ChEBI" id="CHEBI:58315"/>
        <dbReference type="EC" id="1.14.18.1"/>
    </reaction>
</comment>
<evidence type="ECO:0000256" key="11">
    <source>
        <dbReference type="SAM" id="MobiDB-lite"/>
    </source>
</evidence>
<keyword evidence="15" id="KW-1185">Reference proteome</keyword>
<comment type="cofactor">
    <cofactor evidence="1">
        <name>Cu(2+)</name>
        <dbReference type="ChEBI" id="CHEBI:29036"/>
    </cofactor>
</comment>
<dbReference type="SUPFAM" id="SSF48056">
    <property type="entry name" value="Di-copper centre-containing domain"/>
    <property type="match status" value="1"/>
</dbReference>
<evidence type="ECO:0000256" key="4">
    <source>
        <dbReference type="ARBA" id="ARBA00022723"/>
    </source>
</evidence>
<dbReference type="Pfam" id="PF00264">
    <property type="entry name" value="Tyrosinase"/>
    <property type="match status" value="1"/>
</dbReference>
<evidence type="ECO:0000256" key="9">
    <source>
        <dbReference type="ARBA" id="ARBA00048233"/>
    </source>
</evidence>
<reference evidence="14" key="1">
    <citation type="journal article" date="2023" name="Mol. Phylogenet. Evol.">
        <title>Genome-scale phylogeny and comparative genomics of the fungal order Sordariales.</title>
        <authorList>
            <person name="Hensen N."/>
            <person name="Bonometti L."/>
            <person name="Westerberg I."/>
            <person name="Brannstrom I.O."/>
            <person name="Guillou S."/>
            <person name="Cros-Aarteil S."/>
            <person name="Calhoun S."/>
            <person name="Haridas S."/>
            <person name="Kuo A."/>
            <person name="Mondo S."/>
            <person name="Pangilinan J."/>
            <person name="Riley R."/>
            <person name="LaButti K."/>
            <person name="Andreopoulos B."/>
            <person name="Lipzen A."/>
            <person name="Chen C."/>
            <person name="Yan M."/>
            <person name="Daum C."/>
            <person name="Ng V."/>
            <person name="Clum A."/>
            <person name="Steindorff A."/>
            <person name="Ohm R.A."/>
            <person name="Martin F."/>
            <person name="Silar P."/>
            <person name="Natvig D.O."/>
            <person name="Lalanne C."/>
            <person name="Gautier V."/>
            <person name="Ament-Velasquez S.L."/>
            <person name="Kruys A."/>
            <person name="Hutchinson M.I."/>
            <person name="Powell A.J."/>
            <person name="Barry K."/>
            <person name="Miller A.N."/>
            <person name="Grigoriev I.V."/>
            <person name="Debuchy R."/>
            <person name="Gladieux P."/>
            <person name="Hiltunen Thoren M."/>
            <person name="Johannesson H."/>
        </authorList>
    </citation>
    <scope>NUCLEOTIDE SEQUENCE</scope>
    <source>
        <strain evidence="14">CBS 141.50</strain>
    </source>
</reference>
<evidence type="ECO:0000256" key="3">
    <source>
        <dbReference type="ARBA" id="ARBA00011906"/>
    </source>
</evidence>
<evidence type="ECO:0000259" key="13">
    <source>
        <dbReference type="PROSITE" id="PS00498"/>
    </source>
</evidence>
<dbReference type="InterPro" id="IPR008922">
    <property type="entry name" value="Di-copper_centre_dom_sf"/>
</dbReference>
<evidence type="ECO:0000256" key="10">
    <source>
        <dbReference type="ARBA" id="ARBA00048881"/>
    </source>
</evidence>
<evidence type="ECO:0000256" key="7">
    <source>
        <dbReference type="ARBA" id="ARBA00023033"/>
    </source>
</evidence>
<evidence type="ECO:0000256" key="8">
    <source>
        <dbReference type="ARBA" id="ARBA00023101"/>
    </source>
</evidence>
<accession>A0AAN6ZPW2</accession>
<gene>
    <name evidence="14" type="ORF">C8A04DRAFT_26629</name>
</gene>
<feature type="domain" description="Tyrosinase copper-binding" evidence="12">
    <location>
        <begin position="96"/>
        <end position="113"/>
    </location>
</feature>
<evidence type="ECO:0000259" key="12">
    <source>
        <dbReference type="PROSITE" id="PS00497"/>
    </source>
</evidence>
<proteinExistence type="inferred from homology"/>
<dbReference type="Gene3D" id="1.10.1280.10">
    <property type="entry name" value="Di-copper center containing domain from catechol oxidase"/>
    <property type="match status" value="1"/>
</dbReference>
<dbReference type="PANTHER" id="PTHR11474">
    <property type="entry name" value="TYROSINASE FAMILY MEMBER"/>
    <property type="match status" value="1"/>
</dbReference>
<comment type="caution">
    <text evidence="14">The sequence shown here is derived from an EMBL/GenBank/DDBJ whole genome shotgun (WGS) entry which is preliminary data.</text>
</comment>
<dbReference type="GO" id="GO:0004503">
    <property type="term" value="F:tyrosinase activity"/>
    <property type="evidence" value="ECO:0007669"/>
    <property type="project" value="UniProtKB-EC"/>
</dbReference>
<dbReference type="Pfam" id="PF18132">
    <property type="entry name" value="Tyrosinase_C"/>
    <property type="match status" value="1"/>
</dbReference>
<dbReference type="PANTHER" id="PTHR11474:SF76">
    <property type="entry name" value="SHKT DOMAIN-CONTAINING PROTEIN"/>
    <property type="match status" value="1"/>
</dbReference>
<comment type="catalytic activity">
    <reaction evidence="9">
        <text>2 L-dopa + O2 = 2 L-dopaquinone + 2 H2O</text>
        <dbReference type="Rhea" id="RHEA:34287"/>
        <dbReference type="ChEBI" id="CHEBI:15377"/>
        <dbReference type="ChEBI" id="CHEBI:15379"/>
        <dbReference type="ChEBI" id="CHEBI:57504"/>
        <dbReference type="ChEBI" id="CHEBI:57924"/>
        <dbReference type="EC" id="1.14.18.1"/>
    </reaction>
</comment>
<dbReference type="GO" id="GO:0042438">
    <property type="term" value="P:melanin biosynthetic process"/>
    <property type="evidence" value="ECO:0007669"/>
    <property type="project" value="UniProtKB-KW"/>
</dbReference>
<keyword evidence="6" id="KW-0186">Copper</keyword>
<evidence type="ECO:0000313" key="14">
    <source>
        <dbReference type="EMBL" id="KAK4145629.1"/>
    </source>
</evidence>
<dbReference type="InterPro" id="IPR002227">
    <property type="entry name" value="Tyrosinase_Cu-bd"/>
</dbReference>
<dbReference type="AlphaFoldDB" id="A0AAN6ZPW2"/>